<accession>A0ACB6ZB16</accession>
<gene>
    <name evidence="1" type="ORF">BDM02DRAFT_3188809</name>
</gene>
<name>A0ACB6ZB16_THEGA</name>
<keyword evidence="2" id="KW-1185">Reference proteome</keyword>
<reference evidence="1" key="1">
    <citation type="submission" date="2019-10" db="EMBL/GenBank/DDBJ databases">
        <authorList>
            <consortium name="DOE Joint Genome Institute"/>
            <person name="Kuo A."/>
            <person name="Miyauchi S."/>
            <person name="Kiss E."/>
            <person name="Drula E."/>
            <person name="Kohler A."/>
            <person name="Sanchez-Garcia M."/>
            <person name="Andreopoulos B."/>
            <person name="Barry K.W."/>
            <person name="Bonito G."/>
            <person name="Buee M."/>
            <person name="Carver A."/>
            <person name="Chen C."/>
            <person name="Cichocki N."/>
            <person name="Clum A."/>
            <person name="Culley D."/>
            <person name="Crous P.W."/>
            <person name="Fauchery L."/>
            <person name="Girlanda M."/>
            <person name="Hayes R."/>
            <person name="Keri Z."/>
            <person name="Labutti K."/>
            <person name="Lipzen A."/>
            <person name="Lombard V."/>
            <person name="Magnuson J."/>
            <person name="Maillard F."/>
            <person name="Morin E."/>
            <person name="Murat C."/>
            <person name="Nolan M."/>
            <person name="Ohm R."/>
            <person name="Pangilinan J."/>
            <person name="Pereira M."/>
            <person name="Perotto S."/>
            <person name="Peter M."/>
            <person name="Riley R."/>
            <person name="Sitrit Y."/>
            <person name="Stielow B."/>
            <person name="Szollosi G."/>
            <person name="Zifcakova L."/>
            <person name="Stursova M."/>
            <person name="Spatafora J.W."/>
            <person name="Tedersoo L."/>
            <person name="Vaario L.-M."/>
            <person name="Yamada A."/>
            <person name="Yan M."/>
            <person name="Wang P."/>
            <person name="Xu J."/>
            <person name="Bruns T."/>
            <person name="Baldrian P."/>
            <person name="Vilgalys R."/>
            <person name="Henrissat B."/>
            <person name="Grigoriev I.V."/>
            <person name="Hibbett D."/>
            <person name="Nagy L.G."/>
            <person name="Martin F.M."/>
        </authorList>
    </citation>
    <scope>NUCLEOTIDE SEQUENCE</scope>
    <source>
        <strain evidence="1">P2</strain>
    </source>
</reference>
<organism evidence="1 2">
    <name type="scientific">Thelephora ganbajun</name>
    <name type="common">Ganba fungus</name>
    <dbReference type="NCBI Taxonomy" id="370292"/>
    <lineage>
        <taxon>Eukaryota</taxon>
        <taxon>Fungi</taxon>
        <taxon>Dikarya</taxon>
        <taxon>Basidiomycota</taxon>
        <taxon>Agaricomycotina</taxon>
        <taxon>Agaricomycetes</taxon>
        <taxon>Thelephorales</taxon>
        <taxon>Thelephoraceae</taxon>
        <taxon>Thelephora</taxon>
    </lineage>
</organism>
<protein>
    <submittedName>
        <fullName evidence="1">Cullin-domain-containing protein</fullName>
    </submittedName>
</protein>
<dbReference type="EMBL" id="MU118057">
    <property type="protein sequence ID" value="KAF9646463.1"/>
    <property type="molecule type" value="Genomic_DNA"/>
</dbReference>
<evidence type="ECO:0000313" key="1">
    <source>
        <dbReference type="EMBL" id="KAF9646463.1"/>
    </source>
</evidence>
<sequence>MSTVATQKKKTRIKPPRHSSDMSLDETWRRLSNNIREIFAQNAANLSFEENHRFGYNLVLGKQSEKLYEGVKALIVENLQKMVKEKLIPAFPTGVRSDIISRAKEGEELLKAFRYVWDDHESGLCKLRDILKYLDRVYAPAQRLPVIYDAGVLLFHKHIIEPPIEEHLVDAVLDEVRVERDGFAINQSAVRGCVEVLCLLGEDPRSPSVYIEKLEPPLLNESRKFYEAEGKQKLESSSAPEYLTHVDKRFTEEILRAQRYLISQITPLLQEILEETLLAPHLTAVIYMPNSGMDSMIDTDKIQILTLMYKLFKRVVTGIPLIRKALKESIIRRGGEINLNAEFDAAEEPAGCEGSPKGKGKTKPRATGSQTLQQALKWVQDVLDLKDKFQRIWSEAFNSDRDLETAIAEGFEGFINTNPKAPEFISLFIDENLKKGVKDKTDLEIDIALDKTITVFRYLTDKDVFERYYKGHLAKRLLLGRSVSDDAERQMLGKLKVECGHQFTQKLEGMFNDMKLSSETMEGYRSHLERTTAPSVVISVIVMTSTYWPSTANVPCTLPEVLVKATKSFEKHYLSKHSGRRLTWQPSMGTADVRVQFKSRKHDLTVSTIALVILLLFDDLKEDDFLTYEEIRTATNIPNNELSRNLQSLACAKYKILKKHPPGRDVNQGDSFSFNNDFTSSLQKIKISTVSSKVESTEERKETHDRIDEERKHQTEACIVRVMKDRKHMAHNDLINEVTRQLIPRFQPNPMDIKKRIEGLIEARKFPSQIRENILSDVRIGSRTTTWLEARRAVSICTFA</sequence>
<dbReference type="Proteomes" id="UP000886501">
    <property type="component" value="Unassembled WGS sequence"/>
</dbReference>
<evidence type="ECO:0000313" key="2">
    <source>
        <dbReference type="Proteomes" id="UP000886501"/>
    </source>
</evidence>
<reference evidence="1" key="2">
    <citation type="journal article" date="2020" name="Nat. Commun.">
        <title>Large-scale genome sequencing of mycorrhizal fungi provides insights into the early evolution of symbiotic traits.</title>
        <authorList>
            <person name="Miyauchi S."/>
            <person name="Kiss E."/>
            <person name="Kuo A."/>
            <person name="Drula E."/>
            <person name="Kohler A."/>
            <person name="Sanchez-Garcia M."/>
            <person name="Morin E."/>
            <person name="Andreopoulos B."/>
            <person name="Barry K.W."/>
            <person name="Bonito G."/>
            <person name="Buee M."/>
            <person name="Carver A."/>
            <person name="Chen C."/>
            <person name="Cichocki N."/>
            <person name="Clum A."/>
            <person name="Culley D."/>
            <person name="Crous P.W."/>
            <person name="Fauchery L."/>
            <person name="Girlanda M."/>
            <person name="Hayes R.D."/>
            <person name="Keri Z."/>
            <person name="LaButti K."/>
            <person name="Lipzen A."/>
            <person name="Lombard V."/>
            <person name="Magnuson J."/>
            <person name="Maillard F."/>
            <person name="Murat C."/>
            <person name="Nolan M."/>
            <person name="Ohm R.A."/>
            <person name="Pangilinan J."/>
            <person name="Pereira M.F."/>
            <person name="Perotto S."/>
            <person name="Peter M."/>
            <person name="Pfister S."/>
            <person name="Riley R."/>
            <person name="Sitrit Y."/>
            <person name="Stielow J.B."/>
            <person name="Szollosi G."/>
            <person name="Zifcakova L."/>
            <person name="Stursova M."/>
            <person name="Spatafora J.W."/>
            <person name="Tedersoo L."/>
            <person name="Vaario L.M."/>
            <person name="Yamada A."/>
            <person name="Yan M."/>
            <person name="Wang P."/>
            <person name="Xu J."/>
            <person name="Bruns T."/>
            <person name="Baldrian P."/>
            <person name="Vilgalys R."/>
            <person name="Dunand C."/>
            <person name="Henrissat B."/>
            <person name="Grigoriev I.V."/>
            <person name="Hibbett D."/>
            <person name="Nagy L.G."/>
            <person name="Martin F.M."/>
        </authorList>
    </citation>
    <scope>NUCLEOTIDE SEQUENCE</scope>
    <source>
        <strain evidence="1">P2</strain>
    </source>
</reference>
<comment type="caution">
    <text evidence="1">The sequence shown here is derived from an EMBL/GenBank/DDBJ whole genome shotgun (WGS) entry which is preliminary data.</text>
</comment>
<proteinExistence type="predicted"/>